<organism evidence="2 3">
    <name type="scientific">Tahibacter amnicola</name>
    <dbReference type="NCBI Taxonomy" id="2976241"/>
    <lineage>
        <taxon>Bacteria</taxon>
        <taxon>Pseudomonadati</taxon>
        <taxon>Pseudomonadota</taxon>
        <taxon>Gammaproteobacteria</taxon>
        <taxon>Lysobacterales</taxon>
        <taxon>Rhodanobacteraceae</taxon>
        <taxon>Tahibacter</taxon>
    </lineage>
</organism>
<dbReference type="Pfam" id="PF17164">
    <property type="entry name" value="DUF5122"/>
    <property type="match status" value="1"/>
</dbReference>
<keyword evidence="3" id="KW-1185">Reference proteome</keyword>
<dbReference type="EMBL" id="CP104694">
    <property type="protein sequence ID" value="UXI67432.1"/>
    <property type="molecule type" value="Genomic_DNA"/>
</dbReference>
<accession>A0ABY6BD26</accession>
<gene>
    <name evidence="2" type="ORF">N4264_22275</name>
</gene>
<feature type="chain" id="PRO_5046800850" evidence="1">
    <location>
        <begin position="23"/>
        <end position="435"/>
    </location>
</feature>
<reference evidence="2" key="1">
    <citation type="submission" date="2022-09" db="EMBL/GenBank/DDBJ databases">
        <title>Tahibacter sp. nov., isolated from a fresh water.</title>
        <authorList>
            <person name="Baek J.H."/>
            <person name="Lee J.K."/>
            <person name="Kim J.M."/>
            <person name="Jeon C.O."/>
        </authorList>
    </citation>
    <scope>NUCLEOTIDE SEQUENCE</scope>
    <source>
        <strain evidence="2">W38</strain>
    </source>
</reference>
<proteinExistence type="predicted"/>
<dbReference type="NCBIfam" id="TIGR02608">
    <property type="entry name" value="delta_60_rpt"/>
    <property type="match status" value="4"/>
</dbReference>
<evidence type="ECO:0000313" key="3">
    <source>
        <dbReference type="Proteomes" id="UP001064632"/>
    </source>
</evidence>
<dbReference type="InterPro" id="IPR013431">
    <property type="entry name" value="Delta_60_rpt"/>
</dbReference>
<sequence>MKSLSSLLLSSLFALCTPAALAAPGDYDPSFGTGGYTVTYDGDHSSADDLVVDEAGNVYTAGTSVTGGTVVPVLAKYKPNGLIDGSFGVGGIVTPASLPPNVAAYSALTRFRGYLFQMIAADDKLYVYAFNTSGVPQAWFGAGGVATFTVGTAIYPVFDIAQWGNNLAMAASARNPATGNHDFVLVGLSLSGAPLGGFGTGGVAYSRLWSGAGARNRLTGLVFQPDGRIVAAGRAAKPGDTYDFVVGRYQWNGTPDPTFGLAGFTRIGFADDDFGRRVALKKSGQIVISGSTCKTIDPAAGTTYCRAGAAQLRPNGALDATFGVGGKIEWDLYDKGVTVTDMILDDAERPVIVGQHLVDDAKSTAFVLRLKPDGWIDGSYGSGSGWVDLHYGYDANANGGVKLYKPGLIVTAGTTIKFADPSLTLGAMTVARHQN</sequence>
<feature type="signal peptide" evidence="1">
    <location>
        <begin position="1"/>
        <end position="22"/>
    </location>
</feature>
<name>A0ABY6BD26_9GAMM</name>
<dbReference type="Gene3D" id="2.80.10.50">
    <property type="match status" value="2"/>
</dbReference>
<dbReference type="Proteomes" id="UP001064632">
    <property type="component" value="Chromosome"/>
</dbReference>
<dbReference type="RefSeq" id="WP_261694402.1">
    <property type="nucleotide sequence ID" value="NZ_CP104694.1"/>
</dbReference>
<evidence type="ECO:0000256" key="1">
    <source>
        <dbReference type="SAM" id="SignalP"/>
    </source>
</evidence>
<evidence type="ECO:0000313" key="2">
    <source>
        <dbReference type="EMBL" id="UXI67432.1"/>
    </source>
</evidence>
<keyword evidence="1" id="KW-0732">Signal</keyword>
<protein>
    <submittedName>
        <fullName evidence="2">Uncharacterized protein</fullName>
    </submittedName>
</protein>